<dbReference type="SUPFAM" id="SSF74650">
    <property type="entry name" value="Galactose mutarotase-like"/>
    <property type="match status" value="1"/>
</dbReference>
<keyword evidence="2" id="KW-1185">Reference proteome</keyword>
<dbReference type="AlphaFoldDB" id="A0A5R9FZR2"/>
<dbReference type="RefSeq" id="WP_138197537.1">
    <property type="nucleotide sequence ID" value="NZ_VCIW01000025.1"/>
</dbReference>
<dbReference type="InterPro" id="IPR011013">
    <property type="entry name" value="Gal_mutarotase_sf_dom"/>
</dbReference>
<reference evidence="1 2" key="1">
    <citation type="submission" date="2019-05" db="EMBL/GenBank/DDBJ databases">
        <authorList>
            <person name="Narsing Rao M.P."/>
            <person name="Li W.J."/>
        </authorList>
    </citation>
    <scope>NUCLEOTIDE SEQUENCE [LARGE SCALE GENOMIC DNA]</scope>
    <source>
        <strain evidence="1 2">SYSU_K30003</strain>
    </source>
</reference>
<proteinExistence type="predicted"/>
<sequence>MSRYRYEWLERDGESICRLIDAQEEAEAHLLPGFGMNVVRYVSQGRDVLLQPPSFAALRETPFRYGIPALAPPGRTSGGAFEHRGVRYALPVKSGKHNMHGEIGIAPWRIGRQGADAEQGAFLQAEYAYRDDPVRFAAYPADLRFAVTYRLKEGELSLEGSVRNEGSRHAPLALGYHPYFACDRGRTTLRIPAYAQWTMNEDGGAGAPPKASSLADSLREGLELSRIEGNLHYLQCREFAMDPRGTDAYECRLEDRGLDRTIRYETDGLFAVTVLFLPPWGESVSLEPHTCIPDAYNLPLDALDTGALELAPGEERRFGWRIAVDNGASA</sequence>
<dbReference type="Proteomes" id="UP000309676">
    <property type="component" value="Unassembled WGS sequence"/>
</dbReference>
<dbReference type="InterPro" id="IPR014718">
    <property type="entry name" value="GH-type_carb-bd"/>
</dbReference>
<gene>
    <name evidence="1" type="ORF">FE782_27375</name>
</gene>
<evidence type="ECO:0000313" key="2">
    <source>
        <dbReference type="Proteomes" id="UP000309676"/>
    </source>
</evidence>
<accession>A0A5R9FZR2</accession>
<dbReference type="CDD" id="cd01081">
    <property type="entry name" value="Aldose_epim"/>
    <property type="match status" value="1"/>
</dbReference>
<organism evidence="1 2">
    <name type="scientific">Paenibacillus antri</name>
    <dbReference type="NCBI Taxonomy" id="2582848"/>
    <lineage>
        <taxon>Bacteria</taxon>
        <taxon>Bacillati</taxon>
        <taxon>Bacillota</taxon>
        <taxon>Bacilli</taxon>
        <taxon>Bacillales</taxon>
        <taxon>Paenibacillaceae</taxon>
        <taxon>Paenibacillus</taxon>
    </lineage>
</organism>
<dbReference type="Gene3D" id="2.70.98.10">
    <property type="match status" value="1"/>
</dbReference>
<dbReference type="InterPro" id="IPR008183">
    <property type="entry name" value="Aldose_1/G6P_1-epimerase"/>
</dbReference>
<protein>
    <submittedName>
        <fullName evidence="1">Aldose 1-epimerase</fullName>
    </submittedName>
</protein>
<dbReference type="GO" id="GO:0030246">
    <property type="term" value="F:carbohydrate binding"/>
    <property type="evidence" value="ECO:0007669"/>
    <property type="project" value="InterPro"/>
</dbReference>
<dbReference type="GO" id="GO:0005975">
    <property type="term" value="P:carbohydrate metabolic process"/>
    <property type="evidence" value="ECO:0007669"/>
    <property type="project" value="InterPro"/>
</dbReference>
<dbReference type="EMBL" id="VCIW01000025">
    <property type="protein sequence ID" value="TLS49001.1"/>
    <property type="molecule type" value="Genomic_DNA"/>
</dbReference>
<evidence type="ECO:0000313" key="1">
    <source>
        <dbReference type="EMBL" id="TLS49001.1"/>
    </source>
</evidence>
<comment type="caution">
    <text evidence="1">The sequence shown here is derived from an EMBL/GenBank/DDBJ whole genome shotgun (WGS) entry which is preliminary data.</text>
</comment>
<dbReference type="GO" id="GO:0016853">
    <property type="term" value="F:isomerase activity"/>
    <property type="evidence" value="ECO:0007669"/>
    <property type="project" value="InterPro"/>
</dbReference>
<name>A0A5R9FZR2_9BACL</name>
<dbReference type="Pfam" id="PF01263">
    <property type="entry name" value="Aldose_epim"/>
    <property type="match status" value="1"/>
</dbReference>
<dbReference type="OrthoDB" id="9795355at2"/>